<sequence length="122" mass="13503">MSASLTASDCVVVADSKRPPLLCVHCLTTCGLHSGRYVRHLVTLTAQAPPSVARKPDRDNGDNGSEACSALTYSASKFAWSLPPYPPLHQTLWELTFGLWQAARQSKQRVPLFDTCWMKEKE</sequence>
<dbReference type="EMBL" id="CADEAL010001125">
    <property type="protein sequence ID" value="CAB1429336.1"/>
    <property type="molecule type" value="Genomic_DNA"/>
</dbReference>
<proteinExistence type="predicted"/>
<evidence type="ECO:0000313" key="1">
    <source>
        <dbReference type="EMBL" id="CAB1429336.1"/>
    </source>
</evidence>
<accession>A0A9N7UE51</accession>
<dbReference type="Proteomes" id="UP001153269">
    <property type="component" value="Unassembled WGS sequence"/>
</dbReference>
<keyword evidence="2" id="KW-1185">Reference proteome</keyword>
<protein>
    <submittedName>
        <fullName evidence="1">Uncharacterized protein</fullName>
    </submittedName>
</protein>
<evidence type="ECO:0000313" key="2">
    <source>
        <dbReference type="Proteomes" id="UP001153269"/>
    </source>
</evidence>
<comment type="caution">
    <text evidence="1">The sequence shown here is derived from an EMBL/GenBank/DDBJ whole genome shotgun (WGS) entry which is preliminary data.</text>
</comment>
<gene>
    <name evidence="1" type="ORF">PLEPLA_LOCUS17313</name>
</gene>
<dbReference type="AlphaFoldDB" id="A0A9N7UE51"/>
<organism evidence="1 2">
    <name type="scientific">Pleuronectes platessa</name>
    <name type="common">European plaice</name>
    <dbReference type="NCBI Taxonomy" id="8262"/>
    <lineage>
        <taxon>Eukaryota</taxon>
        <taxon>Metazoa</taxon>
        <taxon>Chordata</taxon>
        <taxon>Craniata</taxon>
        <taxon>Vertebrata</taxon>
        <taxon>Euteleostomi</taxon>
        <taxon>Actinopterygii</taxon>
        <taxon>Neopterygii</taxon>
        <taxon>Teleostei</taxon>
        <taxon>Neoteleostei</taxon>
        <taxon>Acanthomorphata</taxon>
        <taxon>Carangaria</taxon>
        <taxon>Pleuronectiformes</taxon>
        <taxon>Pleuronectoidei</taxon>
        <taxon>Pleuronectidae</taxon>
        <taxon>Pleuronectes</taxon>
    </lineage>
</organism>
<reference evidence="1" key="1">
    <citation type="submission" date="2020-03" db="EMBL/GenBank/DDBJ databases">
        <authorList>
            <person name="Weist P."/>
        </authorList>
    </citation>
    <scope>NUCLEOTIDE SEQUENCE</scope>
</reference>
<name>A0A9N7UE51_PLEPL</name>